<keyword evidence="3" id="KW-1185">Reference proteome</keyword>
<name>A0ABQ1HEK5_9FLAO</name>
<feature type="domain" description="DUF4145" evidence="1">
    <location>
        <begin position="76"/>
        <end position="148"/>
    </location>
</feature>
<dbReference type="RefSeq" id="WP_229732627.1">
    <property type="nucleotide sequence ID" value="NZ_BMGA01000002.1"/>
</dbReference>
<evidence type="ECO:0000259" key="1">
    <source>
        <dbReference type="Pfam" id="PF13643"/>
    </source>
</evidence>
<sequence>MTIKNAEGNRLIRNEWIVCPNEDCKKITLIAALFEYNWRPNIWETGELIRHWRLLPDSYAKVFPDYIPKVLRNDYEEAAKILELSPKASATLSRRCLQGIIRDFWGISKARLVDEINAIEDKVDPLTWKSIDSVRKVGNIGAHMEKDINLIIDVDPEEAFLLLQLIELLFEEWYIHRHERELKLKAIVELAERKDELKKK</sequence>
<dbReference type="Pfam" id="PF13643">
    <property type="entry name" value="DUF4145"/>
    <property type="match status" value="1"/>
</dbReference>
<protein>
    <recommendedName>
        <fullName evidence="1">DUF4145 domain-containing protein</fullName>
    </recommendedName>
</protein>
<dbReference type="EMBL" id="BMGA01000002">
    <property type="protein sequence ID" value="GGA74001.1"/>
    <property type="molecule type" value="Genomic_DNA"/>
</dbReference>
<reference evidence="3" key="1">
    <citation type="journal article" date="2019" name="Int. J. Syst. Evol. Microbiol.">
        <title>The Global Catalogue of Microorganisms (GCM) 10K type strain sequencing project: providing services to taxonomists for standard genome sequencing and annotation.</title>
        <authorList>
            <consortium name="The Broad Institute Genomics Platform"/>
            <consortium name="The Broad Institute Genome Sequencing Center for Infectious Disease"/>
            <person name="Wu L."/>
            <person name="Ma J."/>
        </authorList>
    </citation>
    <scope>NUCLEOTIDE SEQUENCE [LARGE SCALE GENOMIC DNA]</scope>
    <source>
        <strain evidence="3">CGMCC 1.12811</strain>
    </source>
</reference>
<accession>A0ABQ1HEK5</accession>
<comment type="caution">
    <text evidence="2">The sequence shown here is derived from an EMBL/GenBank/DDBJ whole genome shotgun (WGS) entry which is preliminary data.</text>
</comment>
<evidence type="ECO:0000313" key="2">
    <source>
        <dbReference type="EMBL" id="GGA74001.1"/>
    </source>
</evidence>
<evidence type="ECO:0000313" key="3">
    <source>
        <dbReference type="Proteomes" id="UP000658793"/>
    </source>
</evidence>
<proteinExistence type="predicted"/>
<gene>
    <name evidence="2" type="ORF">GCM10008015_13370</name>
</gene>
<organism evidence="2 3">
    <name type="scientific">Flavobacterium palustre</name>
    <dbReference type="NCBI Taxonomy" id="1476463"/>
    <lineage>
        <taxon>Bacteria</taxon>
        <taxon>Pseudomonadati</taxon>
        <taxon>Bacteroidota</taxon>
        <taxon>Flavobacteriia</taxon>
        <taxon>Flavobacteriales</taxon>
        <taxon>Flavobacteriaceae</taxon>
        <taxon>Flavobacterium</taxon>
    </lineage>
</organism>
<dbReference type="Proteomes" id="UP000658793">
    <property type="component" value="Unassembled WGS sequence"/>
</dbReference>
<dbReference type="InterPro" id="IPR025285">
    <property type="entry name" value="DUF4145"/>
</dbReference>